<evidence type="ECO:0000256" key="3">
    <source>
        <dbReference type="ARBA" id="ARBA00023315"/>
    </source>
</evidence>
<protein>
    <recommendedName>
        <fullName evidence="1">[acyl-carrier-protein] S-malonyltransferase</fullName>
        <ecNumber evidence="1">2.3.1.39</ecNumber>
    </recommendedName>
</protein>
<dbReference type="EC" id="2.3.1.39" evidence="1"/>
<dbReference type="AlphaFoldDB" id="A0A542SMQ6"/>
<dbReference type="PANTHER" id="PTHR42681">
    <property type="entry name" value="MALONYL-COA-ACYL CARRIER PROTEIN TRANSACYLASE, MITOCHONDRIAL"/>
    <property type="match status" value="1"/>
</dbReference>
<evidence type="ECO:0000313" key="6">
    <source>
        <dbReference type="EMBL" id="TQK75913.1"/>
    </source>
</evidence>
<organism evidence="6 7">
    <name type="scientific">Rarobacter incanus</name>
    <dbReference type="NCBI Taxonomy" id="153494"/>
    <lineage>
        <taxon>Bacteria</taxon>
        <taxon>Bacillati</taxon>
        <taxon>Actinomycetota</taxon>
        <taxon>Actinomycetes</taxon>
        <taxon>Micrococcales</taxon>
        <taxon>Rarobacteraceae</taxon>
        <taxon>Rarobacter</taxon>
    </lineage>
</organism>
<dbReference type="GO" id="GO:0004314">
    <property type="term" value="F:[acyl-carrier-protein] S-malonyltransferase activity"/>
    <property type="evidence" value="ECO:0007669"/>
    <property type="project" value="UniProtKB-EC"/>
</dbReference>
<dbReference type="Gene3D" id="3.30.70.250">
    <property type="entry name" value="Malonyl-CoA ACP transacylase, ACP-binding"/>
    <property type="match status" value="1"/>
</dbReference>
<dbReference type="Proteomes" id="UP000316181">
    <property type="component" value="Unassembled WGS sequence"/>
</dbReference>
<dbReference type="SMART" id="SM00827">
    <property type="entry name" value="PKS_AT"/>
    <property type="match status" value="1"/>
</dbReference>
<reference evidence="6 7" key="1">
    <citation type="submission" date="2019-06" db="EMBL/GenBank/DDBJ databases">
        <title>Sequencing the genomes of 1000 actinobacteria strains.</title>
        <authorList>
            <person name="Klenk H.-P."/>
        </authorList>
    </citation>
    <scope>NUCLEOTIDE SEQUENCE [LARGE SCALE GENOMIC DNA]</scope>
    <source>
        <strain evidence="6 7">DSM 10596</strain>
    </source>
</reference>
<name>A0A542SMQ6_9MICO</name>
<dbReference type="InterPro" id="IPR050858">
    <property type="entry name" value="Mal-CoA-ACP_Trans/PKS_FabD"/>
</dbReference>
<feature type="domain" description="Malonyl-CoA:ACP transacylase (MAT)" evidence="5">
    <location>
        <begin position="11"/>
        <end position="314"/>
    </location>
</feature>
<dbReference type="EMBL" id="VFNV01000001">
    <property type="protein sequence ID" value="TQK75913.1"/>
    <property type="molecule type" value="Genomic_DNA"/>
</dbReference>
<evidence type="ECO:0000256" key="1">
    <source>
        <dbReference type="ARBA" id="ARBA00013258"/>
    </source>
</evidence>
<accession>A0A542SMQ6</accession>
<sequence>MGHACLVLALLSPGQGSQTPGMLTPWLEIPGIAELVDQFSDAAQIDLRAHGTSSDADTIKDTAIAQPLIVASSLIAAHVLSSRGVTPASIGATGGHSVGEFAAAALAGVFTAASAVALVGKRATAMARAAAAAPSGMSAVLGGDREAVLARLRELGLTPANMNGGGQIVAAGSLTALAELVANPPAKARVIPLAVAGAFHTSYMEQARDEFRAAAADWPVAPPRVPLLSNADGAVLHADTTGAQVLERLINQVASPVRWDLCQDALLATGVSGIVELLPGGVLTGLARRSLKGVPAVAIKSPDDIDKAVSLINEVASAEIGEAQ</sequence>
<keyword evidence="2 6" id="KW-0808">Transferase</keyword>
<comment type="catalytic activity">
    <reaction evidence="4">
        <text>holo-[ACP] + malonyl-CoA = malonyl-[ACP] + CoA</text>
        <dbReference type="Rhea" id="RHEA:41792"/>
        <dbReference type="Rhea" id="RHEA-COMP:9623"/>
        <dbReference type="Rhea" id="RHEA-COMP:9685"/>
        <dbReference type="ChEBI" id="CHEBI:57287"/>
        <dbReference type="ChEBI" id="CHEBI:57384"/>
        <dbReference type="ChEBI" id="CHEBI:64479"/>
        <dbReference type="ChEBI" id="CHEBI:78449"/>
        <dbReference type="EC" id="2.3.1.39"/>
    </reaction>
</comment>
<gene>
    <name evidence="6" type="ORF">FB389_0555</name>
</gene>
<evidence type="ECO:0000259" key="5">
    <source>
        <dbReference type="SMART" id="SM00827"/>
    </source>
</evidence>
<evidence type="ECO:0000256" key="2">
    <source>
        <dbReference type="ARBA" id="ARBA00022679"/>
    </source>
</evidence>
<dbReference type="GO" id="GO:0005829">
    <property type="term" value="C:cytosol"/>
    <property type="evidence" value="ECO:0007669"/>
    <property type="project" value="TreeGrafter"/>
</dbReference>
<comment type="caution">
    <text evidence="6">The sequence shown here is derived from an EMBL/GenBank/DDBJ whole genome shotgun (WGS) entry which is preliminary data.</text>
</comment>
<keyword evidence="3" id="KW-0012">Acyltransferase</keyword>
<dbReference type="InterPro" id="IPR014043">
    <property type="entry name" value="Acyl_transferase_dom"/>
</dbReference>
<dbReference type="PANTHER" id="PTHR42681:SF1">
    <property type="entry name" value="MALONYL-COA-ACYL CARRIER PROTEIN TRANSACYLASE, MITOCHONDRIAL"/>
    <property type="match status" value="1"/>
</dbReference>
<evidence type="ECO:0000313" key="7">
    <source>
        <dbReference type="Proteomes" id="UP000316181"/>
    </source>
</evidence>
<dbReference type="InterPro" id="IPR001227">
    <property type="entry name" value="Ac_transferase_dom_sf"/>
</dbReference>
<dbReference type="SUPFAM" id="SSF55048">
    <property type="entry name" value="Probable ACP-binding domain of malonyl-CoA ACP transacylase"/>
    <property type="match status" value="1"/>
</dbReference>
<dbReference type="GO" id="GO:0006633">
    <property type="term" value="P:fatty acid biosynthetic process"/>
    <property type="evidence" value="ECO:0007669"/>
    <property type="project" value="TreeGrafter"/>
</dbReference>
<dbReference type="InterPro" id="IPR016036">
    <property type="entry name" value="Malonyl_transacylase_ACP-bd"/>
</dbReference>
<evidence type="ECO:0000256" key="4">
    <source>
        <dbReference type="ARBA" id="ARBA00048462"/>
    </source>
</evidence>
<proteinExistence type="predicted"/>
<dbReference type="SUPFAM" id="SSF52151">
    <property type="entry name" value="FabD/lysophospholipase-like"/>
    <property type="match status" value="1"/>
</dbReference>
<dbReference type="Gene3D" id="3.40.366.10">
    <property type="entry name" value="Malonyl-Coenzyme A Acyl Carrier Protein, domain 2"/>
    <property type="match status" value="1"/>
</dbReference>
<dbReference type="Pfam" id="PF00698">
    <property type="entry name" value="Acyl_transf_1"/>
    <property type="match status" value="1"/>
</dbReference>
<dbReference type="InterPro" id="IPR016035">
    <property type="entry name" value="Acyl_Trfase/lysoPLipase"/>
</dbReference>
<keyword evidence="7" id="KW-1185">Reference proteome</keyword>